<evidence type="ECO:0000313" key="2">
    <source>
        <dbReference type="Proteomes" id="UP000002571"/>
    </source>
</evidence>
<name>A0ACA6QP38_VIBAE</name>
<organism evidence="1 2">
    <name type="scientific">Vibrio antiquarius (strain Ex25)</name>
    <dbReference type="NCBI Taxonomy" id="150340"/>
    <lineage>
        <taxon>Bacteria</taxon>
        <taxon>Pseudomonadati</taxon>
        <taxon>Pseudomonadota</taxon>
        <taxon>Gammaproteobacteria</taxon>
        <taxon>Vibrionales</taxon>
        <taxon>Vibrionaceae</taxon>
        <taxon>Vibrio</taxon>
        <taxon>Vibrio diabolicus subgroup</taxon>
    </lineage>
</organism>
<accession>A0ACA6QP38</accession>
<gene>
    <name evidence="1" type="ordered locus">VEA_003969</name>
</gene>
<protein>
    <submittedName>
        <fullName evidence="1">Uncharacterized protein</fullName>
    </submittedName>
</protein>
<keyword evidence="2" id="KW-1185">Reference proteome</keyword>
<dbReference type="Proteomes" id="UP000002571">
    <property type="component" value="Chromosome 1"/>
</dbReference>
<proteinExistence type="predicted"/>
<evidence type="ECO:0000313" key="1">
    <source>
        <dbReference type="EMBL" id="ACY52129.1"/>
    </source>
</evidence>
<sequence length="38" mass="4637">MSAMVSKWVPLLFDDFVIFIPIFPTDTKDYFFLFMYLH</sequence>
<dbReference type="EMBL" id="CP001805">
    <property type="protein sequence ID" value="ACY52129.1"/>
    <property type="molecule type" value="Genomic_DNA"/>
</dbReference>
<reference evidence="1" key="1">
    <citation type="submission" date="2009-10" db="EMBL/GenBank/DDBJ databases">
        <authorList>
            <consortium name="Los Alamos National Laboratory (LANL)"/>
            <consortium name="National Microbial Pathogen Data Resource (NMPDR)"/>
            <person name="Munk A.C."/>
            <person name="Tapia R."/>
            <person name="Green L."/>
            <person name="Rogers Y."/>
            <person name="Detter J.C."/>
            <person name="Bruce D."/>
            <person name="Brettin T.S."/>
            <person name="Colwell R."/>
            <person name="Huq A."/>
            <person name="Grim C.J."/>
            <person name="Hasan N.A."/>
            <person name="Vonstein V."/>
            <person name="Bartels D."/>
        </authorList>
    </citation>
    <scope>NUCLEOTIDE SEQUENCE</scope>
    <source>
        <strain evidence="1">EX25</strain>
    </source>
</reference>